<gene>
    <name evidence="2" type="ORF">Adt_32186</name>
</gene>
<evidence type="ECO:0000313" key="3">
    <source>
        <dbReference type="Proteomes" id="UP001604336"/>
    </source>
</evidence>
<dbReference type="EMBL" id="JBFOLK010000009">
    <property type="protein sequence ID" value="KAL2487430.1"/>
    <property type="molecule type" value="Genomic_DNA"/>
</dbReference>
<accession>A0ABD1RGA0</accession>
<proteinExistence type="predicted"/>
<name>A0ABD1RGA0_9LAMI</name>
<dbReference type="Pfam" id="PF04780">
    <property type="entry name" value="DUF629"/>
    <property type="match status" value="1"/>
</dbReference>
<reference evidence="3" key="1">
    <citation type="submission" date="2024-07" db="EMBL/GenBank/DDBJ databases">
        <title>Two chromosome-level genome assemblies of Korean endemic species Abeliophyllum distichum and Forsythia ovata (Oleaceae).</title>
        <authorList>
            <person name="Jang H."/>
        </authorList>
    </citation>
    <scope>NUCLEOTIDE SEQUENCE [LARGE SCALE GENOMIC DNA]</scope>
</reference>
<evidence type="ECO:0000313" key="2">
    <source>
        <dbReference type="EMBL" id="KAL2487430.1"/>
    </source>
</evidence>
<dbReference type="AlphaFoldDB" id="A0ABD1RGA0"/>
<feature type="domain" description="DUF629" evidence="1">
    <location>
        <begin position="16"/>
        <end position="65"/>
    </location>
</feature>
<sequence length="162" mass="19201">MNLDWKKEFLSTRISDSDLKLQSFIPNRVDNDWAEMFLNCSWKLLDLNPAIKMLKEKSKYEATNFQKLHFASAMRTIVVLDSDALLSWIYIGEQLTSWIFASKEKAQKGKEIIQLHKHHGHLPVNDFCCKERIKREHDVPQSYDSVLRKWQEDLIVKREHDV</sequence>
<keyword evidence="3" id="KW-1185">Reference proteome</keyword>
<organism evidence="2 3">
    <name type="scientific">Abeliophyllum distichum</name>
    <dbReference type="NCBI Taxonomy" id="126358"/>
    <lineage>
        <taxon>Eukaryota</taxon>
        <taxon>Viridiplantae</taxon>
        <taxon>Streptophyta</taxon>
        <taxon>Embryophyta</taxon>
        <taxon>Tracheophyta</taxon>
        <taxon>Spermatophyta</taxon>
        <taxon>Magnoliopsida</taxon>
        <taxon>eudicotyledons</taxon>
        <taxon>Gunneridae</taxon>
        <taxon>Pentapetalae</taxon>
        <taxon>asterids</taxon>
        <taxon>lamiids</taxon>
        <taxon>Lamiales</taxon>
        <taxon>Oleaceae</taxon>
        <taxon>Forsythieae</taxon>
        <taxon>Abeliophyllum</taxon>
    </lineage>
</organism>
<protein>
    <submittedName>
        <fullName evidence="2">USP domain-containing protein</fullName>
    </submittedName>
</protein>
<comment type="caution">
    <text evidence="2">The sequence shown here is derived from an EMBL/GenBank/DDBJ whole genome shotgun (WGS) entry which is preliminary data.</text>
</comment>
<dbReference type="Proteomes" id="UP001604336">
    <property type="component" value="Unassembled WGS sequence"/>
</dbReference>
<evidence type="ECO:0000259" key="1">
    <source>
        <dbReference type="Pfam" id="PF04780"/>
    </source>
</evidence>
<dbReference type="InterPro" id="IPR006865">
    <property type="entry name" value="DUF629"/>
</dbReference>